<organism evidence="1 2">
    <name type="scientific">Galerina marginata (strain CBS 339.88)</name>
    <dbReference type="NCBI Taxonomy" id="685588"/>
    <lineage>
        <taxon>Eukaryota</taxon>
        <taxon>Fungi</taxon>
        <taxon>Dikarya</taxon>
        <taxon>Basidiomycota</taxon>
        <taxon>Agaricomycotina</taxon>
        <taxon>Agaricomycetes</taxon>
        <taxon>Agaricomycetidae</taxon>
        <taxon>Agaricales</taxon>
        <taxon>Agaricineae</taxon>
        <taxon>Strophariaceae</taxon>
        <taxon>Galerina</taxon>
    </lineage>
</organism>
<dbReference type="Proteomes" id="UP000027222">
    <property type="component" value="Unassembled WGS sequence"/>
</dbReference>
<protein>
    <submittedName>
        <fullName evidence="1">Uncharacterized protein</fullName>
    </submittedName>
</protein>
<dbReference type="GO" id="GO:0045047">
    <property type="term" value="P:protein targeting to ER"/>
    <property type="evidence" value="ECO:0007669"/>
    <property type="project" value="InterPro"/>
</dbReference>
<gene>
    <name evidence="1" type="ORF">GALMADRAFT_144795</name>
</gene>
<dbReference type="AlphaFoldDB" id="A0A067SS82"/>
<dbReference type="GO" id="GO:0005783">
    <property type="term" value="C:endoplasmic reticulum"/>
    <property type="evidence" value="ECO:0007669"/>
    <property type="project" value="InterPro"/>
</dbReference>
<proteinExistence type="predicted"/>
<evidence type="ECO:0000313" key="2">
    <source>
        <dbReference type="Proteomes" id="UP000027222"/>
    </source>
</evidence>
<reference evidence="2" key="1">
    <citation type="journal article" date="2014" name="Proc. Natl. Acad. Sci. U.S.A.">
        <title>Extensive sampling of basidiomycete genomes demonstrates inadequacy of the white-rot/brown-rot paradigm for wood decay fungi.</title>
        <authorList>
            <person name="Riley R."/>
            <person name="Salamov A.A."/>
            <person name="Brown D.W."/>
            <person name="Nagy L.G."/>
            <person name="Floudas D."/>
            <person name="Held B.W."/>
            <person name="Levasseur A."/>
            <person name="Lombard V."/>
            <person name="Morin E."/>
            <person name="Otillar R."/>
            <person name="Lindquist E.A."/>
            <person name="Sun H."/>
            <person name="LaButti K.M."/>
            <person name="Schmutz J."/>
            <person name="Jabbour D."/>
            <person name="Luo H."/>
            <person name="Baker S.E."/>
            <person name="Pisabarro A.G."/>
            <person name="Walton J.D."/>
            <person name="Blanchette R.A."/>
            <person name="Henrissat B."/>
            <person name="Martin F."/>
            <person name="Cullen D."/>
            <person name="Hibbett D.S."/>
            <person name="Grigoriev I.V."/>
        </authorList>
    </citation>
    <scope>NUCLEOTIDE SEQUENCE [LARGE SCALE GENOMIC DNA]</scope>
    <source>
        <strain evidence="2">CBS 339.88</strain>
    </source>
</reference>
<dbReference type="EMBL" id="KL142397">
    <property type="protein sequence ID" value="KDR70524.1"/>
    <property type="molecule type" value="Genomic_DNA"/>
</dbReference>
<keyword evidence="2" id="KW-1185">Reference proteome</keyword>
<dbReference type="Pfam" id="PF10032">
    <property type="entry name" value="Pho88"/>
    <property type="match status" value="1"/>
</dbReference>
<evidence type="ECO:0000313" key="1">
    <source>
        <dbReference type="EMBL" id="KDR70524.1"/>
    </source>
</evidence>
<name>A0A067SS82_GALM3</name>
<dbReference type="OrthoDB" id="18139at2759"/>
<dbReference type="HOGENOM" id="CLU_2306362_0_0_1"/>
<sequence>MSLKHVRTGYLALQLRKIAIYYYVSRITKRKNDHTVLEYVEPVSSTVSSYPIAQQLVLICMQSQENEKEEELTTITVYDHDLDEISYLGCLPLRSAPPPT</sequence>
<dbReference type="InterPro" id="IPR012098">
    <property type="entry name" value="SND3_fun"/>
</dbReference>
<accession>A0A067SS82</accession>